<comment type="caution">
    <text evidence="1">The sequence shown here is derived from an EMBL/GenBank/DDBJ whole genome shotgun (WGS) entry which is preliminary data.</text>
</comment>
<evidence type="ECO:0000313" key="2">
    <source>
        <dbReference type="Proteomes" id="UP001159405"/>
    </source>
</evidence>
<dbReference type="EMBL" id="CALNXK010000123">
    <property type="protein sequence ID" value="CAH3162364.1"/>
    <property type="molecule type" value="Genomic_DNA"/>
</dbReference>
<evidence type="ECO:0000313" key="1">
    <source>
        <dbReference type="EMBL" id="CAH3162364.1"/>
    </source>
</evidence>
<proteinExistence type="predicted"/>
<keyword evidence="2" id="KW-1185">Reference proteome</keyword>
<sequence>MKRAEECTFASLKDSLITDRIVCGTTDNKLREHYLRETDLKLEKAILLGGAAEKSRKHAEELKHAWKPAPVDMVGQGAIPKANKGVTPEYFPNWKFCGRGHNRGNCPAYGKLCNDCGVPNHFAQCCPKKQRRSNPQQACNRPICEMTRHPDLREDEWENSVSAITVESLGEEKDVNETTLHSNNAEDEVLEWSVILESNGTNIN</sequence>
<organism evidence="1 2">
    <name type="scientific">Porites lobata</name>
    <dbReference type="NCBI Taxonomy" id="104759"/>
    <lineage>
        <taxon>Eukaryota</taxon>
        <taxon>Metazoa</taxon>
        <taxon>Cnidaria</taxon>
        <taxon>Anthozoa</taxon>
        <taxon>Hexacorallia</taxon>
        <taxon>Scleractinia</taxon>
        <taxon>Fungiina</taxon>
        <taxon>Poritidae</taxon>
        <taxon>Porites</taxon>
    </lineage>
</organism>
<evidence type="ECO:0008006" key="3">
    <source>
        <dbReference type="Google" id="ProtNLM"/>
    </source>
</evidence>
<name>A0ABN8QHZ9_9CNID</name>
<accession>A0ABN8QHZ9</accession>
<dbReference type="Proteomes" id="UP001159405">
    <property type="component" value="Unassembled WGS sequence"/>
</dbReference>
<protein>
    <recommendedName>
        <fullName evidence="3">CCHC-type domain-containing protein</fullName>
    </recommendedName>
</protein>
<gene>
    <name evidence="1" type="ORF">PLOB_00005430</name>
</gene>
<reference evidence="1 2" key="1">
    <citation type="submission" date="2022-05" db="EMBL/GenBank/DDBJ databases">
        <authorList>
            <consortium name="Genoscope - CEA"/>
            <person name="William W."/>
        </authorList>
    </citation>
    <scope>NUCLEOTIDE SEQUENCE [LARGE SCALE GENOMIC DNA]</scope>
</reference>